<name>A0ABQ7CDR3_BRACR</name>
<comment type="caution">
    <text evidence="1">The sequence shown here is derived from an EMBL/GenBank/DDBJ whole genome shotgun (WGS) entry which is preliminary data.</text>
</comment>
<protein>
    <submittedName>
        <fullName evidence="1">Uncharacterized protein</fullName>
    </submittedName>
</protein>
<sequence length="251" mass="26810">MHMRESLFSLESLPPPNSLLILAPPTSDLCFGGGDHWQACRVGLFCHRRYLVSGSRLSLFRFSVRLNLFAWCLWISPPGLAETKGVLGFSGALARPPDLCDVLLLSPVLLIGLAPVALFSGLSQAKVSGSLPRLMIPSPRILKTTYLGGVLAWRSSSCSPFVQPADGESPTLCVFLFPLCILPVVAYVPTLDVFAASFRSRGRYGFVCSASSSCGASEPLPAASVEATLSLRVSVRPNYPLLAILSISPGD</sequence>
<organism evidence="1 2">
    <name type="scientific">Brassica cretica</name>
    <name type="common">Mustard</name>
    <dbReference type="NCBI Taxonomy" id="69181"/>
    <lineage>
        <taxon>Eukaryota</taxon>
        <taxon>Viridiplantae</taxon>
        <taxon>Streptophyta</taxon>
        <taxon>Embryophyta</taxon>
        <taxon>Tracheophyta</taxon>
        <taxon>Spermatophyta</taxon>
        <taxon>Magnoliopsida</taxon>
        <taxon>eudicotyledons</taxon>
        <taxon>Gunneridae</taxon>
        <taxon>Pentapetalae</taxon>
        <taxon>rosids</taxon>
        <taxon>malvids</taxon>
        <taxon>Brassicales</taxon>
        <taxon>Brassicaceae</taxon>
        <taxon>Brassiceae</taxon>
        <taxon>Brassica</taxon>
    </lineage>
</organism>
<dbReference type="EMBL" id="QGKV02000832">
    <property type="protein sequence ID" value="KAF3550024.1"/>
    <property type="molecule type" value="Genomic_DNA"/>
</dbReference>
<accession>A0ABQ7CDR3</accession>
<keyword evidence="2" id="KW-1185">Reference proteome</keyword>
<proteinExistence type="predicted"/>
<evidence type="ECO:0000313" key="2">
    <source>
        <dbReference type="Proteomes" id="UP000266723"/>
    </source>
</evidence>
<dbReference type="Proteomes" id="UP000266723">
    <property type="component" value="Unassembled WGS sequence"/>
</dbReference>
<reference evidence="1 2" key="1">
    <citation type="journal article" date="2020" name="BMC Genomics">
        <title>Intraspecific diversification of the crop wild relative Brassica cretica Lam. using demographic model selection.</title>
        <authorList>
            <person name="Kioukis A."/>
            <person name="Michalopoulou V.A."/>
            <person name="Briers L."/>
            <person name="Pirintsos S."/>
            <person name="Studholme D.J."/>
            <person name="Pavlidis P."/>
            <person name="Sarris P.F."/>
        </authorList>
    </citation>
    <scope>NUCLEOTIDE SEQUENCE [LARGE SCALE GENOMIC DNA]</scope>
    <source>
        <strain evidence="2">cv. PFS-1207/04</strain>
    </source>
</reference>
<gene>
    <name evidence="1" type="ORF">DY000_02002203</name>
</gene>
<evidence type="ECO:0000313" key="1">
    <source>
        <dbReference type="EMBL" id="KAF3550024.1"/>
    </source>
</evidence>